<protein>
    <submittedName>
        <fullName evidence="2">Uncharacterized protein</fullName>
    </submittedName>
</protein>
<feature type="compositionally biased region" description="Polar residues" evidence="1">
    <location>
        <begin position="23"/>
        <end position="41"/>
    </location>
</feature>
<dbReference type="Proteomes" id="UP000663882">
    <property type="component" value="Unassembled WGS sequence"/>
</dbReference>
<comment type="caution">
    <text evidence="2">The sequence shown here is derived from an EMBL/GenBank/DDBJ whole genome shotgun (WGS) entry which is preliminary data.</text>
</comment>
<evidence type="ECO:0000256" key="1">
    <source>
        <dbReference type="SAM" id="MobiDB-lite"/>
    </source>
</evidence>
<sequence>MATNVENGANNAPEEVPLKEELNATTASNQQQPTEESTTAP</sequence>
<evidence type="ECO:0000313" key="3">
    <source>
        <dbReference type="Proteomes" id="UP000663882"/>
    </source>
</evidence>
<dbReference type="EMBL" id="CAJNOO010007586">
    <property type="protein sequence ID" value="CAF1470910.1"/>
    <property type="molecule type" value="Genomic_DNA"/>
</dbReference>
<reference evidence="2" key="1">
    <citation type="submission" date="2021-02" db="EMBL/GenBank/DDBJ databases">
        <authorList>
            <person name="Nowell W R."/>
        </authorList>
    </citation>
    <scope>NUCLEOTIDE SEQUENCE</scope>
</reference>
<organism evidence="2 3">
    <name type="scientific">Rotaria sordida</name>
    <dbReference type="NCBI Taxonomy" id="392033"/>
    <lineage>
        <taxon>Eukaryota</taxon>
        <taxon>Metazoa</taxon>
        <taxon>Spiralia</taxon>
        <taxon>Gnathifera</taxon>
        <taxon>Rotifera</taxon>
        <taxon>Eurotatoria</taxon>
        <taxon>Bdelloidea</taxon>
        <taxon>Philodinida</taxon>
        <taxon>Philodinidae</taxon>
        <taxon>Rotaria</taxon>
    </lineage>
</organism>
<accession>A0A815R0T0</accession>
<feature type="region of interest" description="Disordered" evidence="1">
    <location>
        <begin position="1"/>
        <end position="41"/>
    </location>
</feature>
<dbReference type="AlphaFoldDB" id="A0A815R0T0"/>
<feature type="non-terminal residue" evidence="2">
    <location>
        <position position="41"/>
    </location>
</feature>
<evidence type="ECO:0000313" key="2">
    <source>
        <dbReference type="EMBL" id="CAF1470910.1"/>
    </source>
</evidence>
<gene>
    <name evidence="2" type="ORF">RFH988_LOCUS37539</name>
</gene>
<feature type="compositionally biased region" description="Polar residues" evidence="1">
    <location>
        <begin position="1"/>
        <end position="10"/>
    </location>
</feature>
<proteinExistence type="predicted"/>
<name>A0A815R0T0_9BILA</name>